<feature type="domain" description="MoaB/Mog" evidence="7">
    <location>
        <begin position="185"/>
        <end position="324"/>
    </location>
</feature>
<keyword evidence="4 6" id="KW-0501">Molybdenum cofactor biosynthesis</keyword>
<dbReference type="Pfam" id="PF00994">
    <property type="entry name" value="MoCF_biosynth"/>
    <property type="match status" value="1"/>
</dbReference>
<dbReference type="InterPro" id="IPR005110">
    <property type="entry name" value="MoeA_linker/N"/>
</dbReference>
<evidence type="ECO:0000313" key="8">
    <source>
        <dbReference type="EMBL" id="KIX11476.1"/>
    </source>
</evidence>
<evidence type="ECO:0000256" key="6">
    <source>
        <dbReference type="RuleBase" id="RU365090"/>
    </source>
</evidence>
<evidence type="ECO:0000256" key="4">
    <source>
        <dbReference type="ARBA" id="ARBA00023150"/>
    </source>
</evidence>
<dbReference type="GO" id="GO:0061599">
    <property type="term" value="F:molybdopterin molybdotransferase activity"/>
    <property type="evidence" value="ECO:0007669"/>
    <property type="project" value="UniProtKB-UniRule"/>
</dbReference>
<evidence type="ECO:0000256" key="5">
    <source>
        <dbReference type="ARBA" id="ARBA00047317"/>
    </source>
</evidence>
<dbReference type="InterPro" id="IPR038987">
    <property type="entry name" value="MoeA-like"/>
</dbReference>
<dbReference type="GO" id="GO:0046872">
    <property type="term" value="F:metal ion binding"/>
    <property type="evidence" value="ECO:0007669"/>
    <property type="project" value="UniProtKB-UniRule"/>
</dbReference>
<dbReference type="NCBIfam" id="NF045515">
    <property type="entry name" value="Glp_gephyrin"/>
    <property type="match status" value="1"/>
</dbReference>
<dbReference type="SMART" id="SM00852">
    <property type="entry name" value="MoCF_biosynth"/>
    <property type="match status" value="1"/>
</dbReference>
<organism evidence="8 9">
    <name type="scientific">Dethiosulfatarculus sandiegensis</name>
    <dbReference type="NCBI Taxonomy" id="1429043"/>
    <lineage>
        <taxon>Bacteria</taxon>
        <taxon>Pseudomonadati</taxon>
        <taxon>Thermodesulfobacteriota</taxon>
        <taxon>Desulfarculia</taxon>
        <taxon>Desulfarculales</taxon>
        <taxon>Desulfarculaceae</taxon>
        <taxon>Dethiosulfatarculus</taxon>
    </lineage>
</organism>
<accession>A0A0D2J726</accession>
<dbReference type="SUPFAM" id="SSF63882">
    <property type="entry name" value="MoeA N-terminal region -like"/>
    <property type="match status" value="1"/>
</dbReference>
<dbReference type="RefSeq" id="WP_044352106.1">
    <property type="nucleotide sequence ID" value="NZ_AZAC01000056.1"/>
</dbReference>
<dbReference type="STRING" id="1429043.X474_24880"/>
<dbReference type="InParanoid" id="A0A0D2J726"/>
<keyword evidence="6" id="KW-0808">Transferase</keyword>
<comment type="cofactor">
    <cofactor evidence="6">
        <name>Mg(2+)</name>
        <dbReference type="ChEBI" id="CHEBI:18420"/>
    </cofactor>
</comment>
<dbReference type="InterPro" id="IPR036135">
    <property type="entry name" value="MoeA_linker/N_sf"/>
</dbReference>
<dbReference type="GO" id="GO:0006777">
    <property type="term" value="P:Mo-molybdopterin cofactor biosynthetic process"/>
    <property type="evidence" value="ECO:0007669"/>
    <property type="project" value="UniProtKB-UniRule"/>
</dbReference>
<dbReference type="FunCoup" id="A0A0D2J726">
    <property type="interactions" value="541"/>
</dbReference>
<dbReference type="SUPFAM" id="SSF63867">
    <property type="entry name" value="MoeA C-terminal domain-like"/>
    <property type="match status" value="1"/>
</dbReference>
<protein>
    <recommendedName>
        <fullName evidence="6">Molybdopterin molybdenumtransferase</fullName>
        <ecNumber evidence="6">2.10.1.1</ecNumber>
    </recommendedName>
</protein>
<sequence>MKPFFNVQSVDQVHGYADRLSPLSPEIINLTQAGGRILARDFTSPTDLPGFKRSTMDGFALGSRDTFGASETSPGYLEIVGEVRMGVEPDFELKRGQCARIGTGGMLPKGADSVLMVEHTRLLDDTTLEVIKSVAPKGNTMGPSDDAYSGETLLKAGHRLKPQDIGLLAALGQLEVHVVKRPVVGIVSTGDEVVPVEQTPRPGQVRNVNTYTLSQQVLFAGGMPREMGLVGDDEKVLTEKVAQSLEECDLTLLSGGSSVGVRDLTAKVFLSFPTAELLVHGVGVSPGKPFIWVATEKGQLLGLPGQVASCVVAFHVFVEPVIERLLGRPVKAFARFPRKIGSLSRPLPSVSGREEYVRVSFVDSNDGPLVEPVFGKSGLLTTLIKGQGLVKVPADSEGMYAGDQVEVMLFP</sequence>
<dbReference type="Gene3D" id="2.170.190.11">
    <property type="entry name" value="Molybdopterin biosynthesis moea protein, domain 3"/>
    <property type="match status" value="1"/>
</dbReference>
<dbReference type="AlphaFoldDB" id="A0A0D2J726"/>
<dbReference type="InterPro" id="IPR001453">
    <property type="entry name" value="MoaB/Mog_dom"/>
</dbReference>
<dbReference type="OrthoDB" id="9804758at2"/>
<comment type="pathway">
    <text evidence="2 6">Cofactor biosynthesis; molybdopterin biosynthesis.</text>
</comment>
<reference evidence="8 9" key="1">
    <citation type="submission" date="2013-11" db="EMBL/GenBank/DDBJ databases">
        <title>Metagenomic analysis of a methanogenic consortium involved in long chain n-alkane degradation.</title>
        <authorList>
            <person name="Davidova I.A."/>
            <person name="Callaghan A.V."/>
            <person name="Wawrik B."/>
            <person name="Pruitt S."/>
            <person name="Marks C."/>
            <person name="Duncan K.E."/>
            <person name="Suflita J.M."/>
        </authorList>
    </citation>
    <scope>NUCLEOTIDE SEQUENCE [LARGE SCALE GENOMIC DNA]</scope>
    <source>
        <strain evidence="8 9">SPR</strain>
    </source>
</reference>
<keyword evidence="9" id="KW-1185">Reference proteome</keyword>
<evidence type="ECO:0000313" key="9">
    <source>
        <dbReference type="Proteomes" id="UP000032233"/>
    </source>
</evidence>
<dbReference type="InterPro" id="IPR036688">
    <property type="entry name" value="MoeA_C_domain_IV_sf"/>
</dbReference>
<dbReference type="Pfam" id="PF03454">
    <property type="entry name" value="MoeA_C"/>
    <property type="match status" value="1"/>
</dbReference>
<dbReference type="Proteomes" id="UP000032233">
    <property type="component" value="Unassembled WGS sequence"/>
</dbReference>
<dbReference type="Gene3D" id="3.40.980.10">
    <property type="entry name" value="MoaB/Mog-like domain"/>
    <property type="match status" value="1"/>
</dbReference>
<evidence type="ECO:0000259" key="7">
    <source>
        <dbReference type="SMART" id="SM00852"/>
    </source>
</evidence>
<dbReference type="Pfam" id="PF03453">
    <property type="entry name" value="MoeA_N"/>
    <property type="match status" value="1"/>
</dbReference>
<keyword evidence="6" id="KW-0460">Magnesium</keyword>
<dbReference type="CDD" id="cd00887">
    <property type="entry name" value="MoeA"/>
    <property type="match status" value="1"/>
</dbReference>
<name>A0A0D2J726_9BACT</name>
<dbReference type="EC" id="2.10.1.1" evidence="6"/>
<dbReference type="Gene3D" id="2.40.340.10">
    <property type="entry name" value="MoeA, C-terminal, domain IV"/>
    <property type="match status" value="1"/>
</dbReference>
<evidence type="ECO:0000256" key="2">
    <source>
        <dbReference type="ARBA" id="ARBA00005046"/>
    </source>
</evidence>
<comment type="similarity">
    <text evidence="3 6">Belongs to the MoeA family.</text>
</comment>
<comment type="function">
    <text evidence="1 6">Catalyzes the insertion of molybdate into adenylated molybdopterin with the concomitant release of AMP.</text>
</comment>
<dbReference type="PANTHER" id="PTHR10192:SF5">
    <property type="entry name" value="GEPHYRIN"/>
    <property type="match status" value="1"/>
</dbReference>
<dbReference type="GO" id="GO:0005829">
    <property type="term" value="C:cytosol"/>
    <property type="evidence" value="ECO:0007669"/>
    <property type="project" value="TreeGrafter"/>
</dbReference>
<dbReference type="UniPathway" id="UPA00344"/>
<dbReference type="PATRIC" id="fig|1429043.3.peg.5263"/>
<keyword evidence="6" id="KW-0500">Molybdenum</keyword>
<comment type="caution">
    <text evidence="8">The sequence shown here is derived from an EMBL/GenBank/DDBJ whole genome shotgun (WGS) entry which is preliminary data.</text>
</comment>
<proteinExistence type="inferred from homology"/>
<comment type="catalytic activity">
    <reaction evidence="5">
        <text>adenylyl-molybdopterin + molybdate = Mo-molybdopterin + AMP + H(+)</text>
        <dbReference type="Rhea" id="RHEA:35047"/>
        <dbReference type="ChEBI" id="CHEBI:15378"/>
        <dbReference type="ChEBI" id="CHEBI:36264"/>
        <dbReference type="ChEBI" id="CHEBI:62727"/>
        <dbReference type="ChEBI" id="CHEBI:71302"/>
        <dbReference type="ChEBI" id="CHEBI:456215"/>
        <dbReference type="EC" id="2.10.1.1"/>
    </reaction>
</comment>
<dbReference type="InterPro" id="IPR036425">
    <property type="entry name" value="MoaB/Mog-like_dom_sf"/>
</dbReference>
<dbReference type="SUPFAM" id="SSF53218">
    <property type="entry name" value="Molybdenum cofactor biosynthesis proteins"/>
    <property type="match status" value="1"/>
</dbReference>
<evidence type="ECO:0000256" key="3">
    <source>
        <dbReference type="ARBA" id="ARBA00010763"/>
    </source>
</evidence>
<dbReference type="PANTHER" id="PTHR10192">
    <property type="entry name" value="MOLYBDOPTERIN BIOSYNTHESIS PROTEIN"/>
    <property type="match status" value="1"/>
</dbReference>
<dbReference type="Gene3D" id="3.90.105.10">
    <property type="entry name" value="Molybdopterin biosynthesis moea protein, domain 2"/>
    <property type="match status" value="1"/>
</dbReference>
<evidence type="ECO:0000256" key="1">
    <source>
        <dbReference type="ARBA" id="ARBA00002901"/>
    </source>
</evidence>
<keyword evidence="6" id="KW-0479">Metal-binding</keyword>
<dbReference type="InterPro" id="IPR005111">
    <property type="entry name" value="MoeA_C_domain_IV"/>
</dbReference>
<dbReference type="EMBL" id="AZAC01000056">
    <property type="protein sequence ID" value="KIX11476.1"/>
    <property type="molecule type" value="Genomic_DNA"/>
</dbReference>
<gene>
    <name evidence="8" type="ORF">X474_24880</name>
</gene>